<comment type="caution">
    <text evidence="1">The sequence shown here is derived from an EMBL/GenBank/DDBJ whole genome shotgun (WGS) entry which is preliminary data.</text>
</comment>
<evidence type="ECO:0000313" key="1">
    <source>
        <dbReference type="EMBL" id="KAF1023916.1"/>
    </source>
</evidence>
<evidence type="ECO:0000313" key="2">
    <source>
        <dbReference type="Proteomes" id="UP000461670"/>
    </source>
</evidence>
<gene>
    <name evidence="1" type="ORF">GAK30_00283</name>
</gene>
<dbReference type="Proteomes" id="UP000461670">
    <property type="component" value="Unassembled WGS sequence"/>
</dbReference>
<accession>A0A7V8JSA3</accession>
<sequence>MVSPYSATQLAQARKLGTSTLHETPRRSTLALMALTAWREQP</sequence>
<reference evidence="2" key="1">
    <citation type="journal article" date="2020" name="MBio">
        <title>Horizontal gene transfer to a defensive symbiont with a reduced genome amongst a multipartite beetle microbiome.</title>
        <authorList>
            <person name="Waterworth S.C."/>
            <person name="Florez L.V."/>
            <person name="Rees E.R."/>
            <person name="Hertweck C."/>
            <person name="Kaltenpoth M."/>
            <person name="Kwan J.C."/>
        </authorList>
    </citation>
    <scope>NUCLEOTIDE SEQUENCE [LARGE SCALE GENOMIC DNA]</scope>
</reference>
<dbReference type="EMBL" id="WNDQ01000002">
    <property type="protein sequence ID" value="KAF1023916.1"/>
    <property type="molecule type" value="Genomic_DNA"/>
</dbReference>
<dbReference type="AlphaFoldDB" id="A0A7V8JSA3"/>
<proteinExistence type="predicted"/>
<protein>
    <submittedName>
        <fullName evidence="1">Uncharacterized protein</fullName>
    </submittedName>
</protein>
<organism evidence="1 2">
    <name type="scientific">Paracidovorax wautersii</name>
    <dbReference type="NCBI Taxonomy" id="1177982"/>
    <lineage>
        <taxon>Bacteria</taxon>
        <taxon>Pseudomonadati</taxon>
        <taxon>Pseudomonadota</taxon>
        <taxon>Betaproteobacteria</taxon>
        <taxon>Burkholderiales</taxon>
        <taxon>Comamonadaceae</taxon>
        <taxon>Paracidovorax</taxon>
    </lineage>
</organism>
<name>A0A7V8JSA3_9BURK</name>